<evidence type="ECO:0000313" key="1">
    <source>
        <dbReference type="EMBL" id="MBH5328434.1"/>
    </source>
</evidence>
<proteinExistence type="predicted"/>
<dbReference type="EMBL" id="JACSGR010000001">
    <property type="protein sequence ID" value="MBH5328434.1"/>
    <property type="molecule type" value="Genomic_DNA"/>
</dbReference>
<sequence length="94" mass="10497">MTLQLPTYPNITATIGKPSGSLFYEITVMLNITPERGHILYSEIIELETDDAMPDLLDSYSMYVIDAIELGIPFFRSITEAEVVRIVPDLECAA</sequence>
<gene>
    <name evidence="1" type="ORF">H9Q10_01945</name>
</gene>
<protein>
    <submittedName>
        <fullName evidence="1">Uncharacterized protein</fullName>
    </submittedName>
</protein>
<organism evidence="1 2">
    <name type="scientific">Eikenella glucosivorans</name>
    <dbReference type="NCBI Taxonomy" id="2766967"/>
    <lineage>
        <taxon>Bacteria</taxon>
        <taxon>Pseudomonadati</taxon>
        <taxon>Pseudomonadota</taxon>
        <taxon>Betaproteobacteria</taxon>
        <taxon>Neisseriales</taxon>
        <taxon>Neisseriaceae</taxon>
        <taxon>Eikenella</taxon>
    </lineage>
</organism>
<evidence type="ECO:0000313" key="2">
    <source>
        <dbReference type="Proteomes" id="UP000768471"/>
    </source>
</evidence>
<accession>A0ABS0N847</accession>
<dbReference type="Proteomes" id="UP000768471">
    <property type="component" value="Unassembled WGS sequence"/>
</dbReference>
<dbReference type="RefSeq" id="WP_197902333.1">
    <property type="nucleotide sequence ID" value="NZ_JACSGR010000001.1"/>
</dbReference>
<name>A0ABS0N847_9NEIS</name>
<comment type="caution">
    <text evidence="1">The sequence shown here is derived from an EMBL/GenBank/DDBJ whole genome shotgun (WGS) entry which is preliminary data.</text>
</comment>
<keyword evidence="2" id="KW-1185">Reference proteome</keyword>
<reference evidence="1 2" key="1">
    <citation type="submission" date="2020-09" db="EMBL/GenBank/DDBJ databases">
        <title>Eikenella S3660 sp. nov., isolated from a throat swab.</title>
        <authorList>
            <person name="Buhl M."/>
        </authorList>
    </citation>
    <scope>NUCLEOTIDE SEQUENCE [LARGE SCALE GENOMIC DNA]</scope>
    <source>
        <strain evidence="1 2">S3360</strain>
    </source>
</reference>